<sequence length="674" mass="75487">MDLLGFSLSYVSHALRSSGLSMAQDLPPVDMFVTSADPVLEPSILTVNTVISLLAVDYPADKLACYVSDDGCSPITYYSLVEASKFAKIWVPFCKKYNIQTRAPFRYFSSELILTGSCNYSLEFQQEYNKMKDGYEELASKIKDAVEKSMEWDLIGDFAIFSNMEHKNHPTIIKVIRDQNEAGLSEALPHLIYVSREKRPEHPHRYKAGAMNVLTRVSGLITNAPFMLNVDCDMFVNNPQIFLHAMCLLLGSKNERESGFVQCPQYFYDGLKDDPFGNQFVVGNKYMGRGVAGIQVPFYEGTGCFHRRKVIYGSCPDDIGNQAKRLTPVHGDLSYEEQLRIFGDSKEFIRSAAYALQGKENISPKNLPNLVEAAHQVAGCGYEYVGWQYGAATEDVLTGLMIHGRGWRSLFCTPDPRAFLGCAPRGGPISMAQQKRWATGLLEILIGRRSPIVTTVTARLQLRHCLAYLSLLTWGLRSIPELCYAVLPAYCTITDSSFLPEVHEPAIYIYMALFLSYVIYTLIEYHETGLSIRAWWNNQRMARINAMNAWLCGFISVILKVFRISDTVFEVTQKDQSSSNDGDEGRFTFDASLIFVPGTTVLLLQLTALIMGFRGMQLSDGSGLGERLCSIMVVICFWPFLKGLFAKGKYGIPLSTIFKSAFLALCFVLLAKRA</sequence>
<reference evidence="12" key="1">
    <citation type="journal article" date="2021" name="J. Hered.">
        <title>Genome Assembly of Salicaceae Populus deltoides (Eastern Cottonwood) I-69 Based on Nanopore Sequencing and Hi-C Technologies.</title>
        <authorList>
            <person name="Bai S."/>
            <person name="Wu H."/>
            <person name="Zhang J."/>
            <person name="Pan Z."/>
            <person name="Zhao W."/>
            <person name="Li Z."/>
            <person name="Tong C."/>
        </authorList>
    </citation>
    <scope>NUCLEOTIDE SEQUENCE</scope>
    <source>
        <tissue evidence="12">Leaf</tissue>
    </source>
</reference>
<feature type="transmembrane region" description="Helical" evidence="11">
    <location>
        <begin position="506"/>
        <end position="523"/>
    </location>
</feature>
<keyword evidence="6 11" id="KW-0472">Membrane</keyword>
<evidence type="ECO:0000256" key="6">
    <source>
        <dbReference type="ARBA" id="ARBA00023136"/>
    </source>
</evidence>
<dbReference type="GO" id="GO:0030244">
    <property type="term" value="P:cellulose biosynthetic process"/>
    <property type="evidence" value="ECO:0007669"/>
    <property type="project" value="InterPro"/>
</dbReference>
<keyword evidence="7" id="KW-0961">Cell wall biogenesis/degradation</keyword>
<keyword evidence="2" id="KW-0328">Glycosyltransferase</keyword>
<evidence type="ECO:0000256" key="3">
    <source>
        <dbReference type="ARBA" id="ARBA00022679"/>
    </source>
</evidence>
<feature type="binding site" evidence="10">
    <location>
        <position position="207"/>
    </location>
    <ligand>
        <name>Mn(2+)</name>
        <dbReference type="ChEBI" id="CHEBI:29035"/>
    </ligand>
</feature>
<comment type="subcellular location">
    <subcellularLocation>
        <location evidence="1">Endomembrane system</location>
        <topology evidence="1">Multi-pass membrane protein</topology>
    </subcellularLocation>
</comment>
<dbReference type="SUPFAM" id="SSF53448">
    <property type="entry name" value="Nucleotide-diphospho-sugar transferases"/>
    <property type="match status" value="1"/>
</dbReference>
<evidence type="ECO:0000256" key="5">
    <source>
        <dbReference type="ARBA" id="ARBA00022989"/>
    </source>
</evidence>
<dbReference type="AlphaFoldDB" id="A0A8T2X8G7"/>
<dbReference type="EMBL" id="JACEGQ020000014">
    <property type="protein sequence ID" value="KAH8489506.1"/>
    <property type="molecule type" value="Genomic_DNA"/>
</dbReference>
<evidence type="ECO:0000256" key="4">
    <source>
        <dbReference type="ARBA" id="ARBA00022692"/>
    </source>
</evidence>
<dbReference type="InterPro" id="IPR029044">
    <property type="entry name" value="Nucleotide-diphossugar_trans"/>
</dbReference>
<evidence type="ECO:0000256" key="10">
    <source>
        <dbReference type="PIRSR" id="PIRSR605150-3"/>
    </source>
</evidence>
<evidence type="ECO:0000256" key="8">
    <source>
        <dbReference type="PIRSR" id="PIRSR605150-1"/>
    </source>
</evidence>
<evidence type="ECO:0000313" key="13">
    <source>
        <dbReference type="Proteomes" id="UP000807159"/>
    </source>
</evidence>
<evidence type="ECO:0000313" key="12">
    <source>
        <dbReference type="EMBL" id="KAH8489506.1"/>
    </source>
</evidence>
<evidence type="ECO:0008006" key="14">
    <source>
        <dbReference type="Google" id="ProtNLM"/>
    </source>
</evidence>
<keyword evidence="4 11" id="KW-0812">Transmembrane</keyword>
<dbReference type="Gene3D" id="3.90.550.10">
    <property type="entry name" value="Spore Coat Polysaccharide Biosynthesis Protein SpsA, Chain A"/>
    <property type="match status" value="1"/>
</dbReference>
<feature type="transmembrane region" description="Helical" evidence="11">
    <location>
        <begin position="652"/>
        <end position="671"/>
    </location>
</feature>
<evidence type="ECO:0000256" key="7">
    <source>
        <dbReference type="ARBA" id="ARBA00023316"/>
    </source>
</evidence>
<name>A0A8T2X8G7_POPDE</name>
<keyword evidence="3" id="KW-0808">Transferase</keyword>
<dbReference type="InterPro" id="IPR005150">
    <property type="entry name" value="Cellulose_synth"/>
</dbReference>
<comment type="caution">
    <text evidence="12">The sequence shown here is derived from an EMBL/GenBank/DDBJ whole genome shotgun (WGS) entry which is preliminary data.</text>
</comment>
<feature type="binding site" evidence="9">
    <location>
        <position position="41"/>
    </location>
    <ligand>
        <name>UDP-alpha-D-glucose</name>
        <dbReference type="ChEBI" id="CHEBI:58885"/>
    </ligand>
</feature>
<feature type="active site" evidence="8">
    <location>
        <position position="395"/>
    </location>
</feature>
<evidence type="ECO:0000256" key="1">
    <source>
        <dbReference type="ARBA" id="ARBA00004127"/>
    </source>
</evidence>
<feature type="transmembrane region" description="Helical" evidence="11">
    <location>
        <begin position="628"/>
        <end position="646"/>
    </location>
</feature>
<keyword evidence="5 11" id="KW-1133">Transmembrane helix</keyword>
<evidence type="ECO:0000256" key="2">
    <source>
        <dbReference type="ARBA" id="ARBA00022676"/>
    </source>
</evidence>
<evidence type="ECO:0000256" key="11">
    <source>
        <dbReference type="SAM" id="Phobius"/>
    </source>
</evidence>
<dbReference type="GO" id="GO:0016020">
    <property type="term" value="C:membrane"/>
    <property type="evidence" value="ECO:0007669"/>
    <property type="project" value="InterPro"/>
</dbReference>
<protein>
    <recommendedName>
        <fullName evidence="14">Cellulose synthase-like protein H1</fullName>
    </recommendedName>
</protein>
<keyword evidence="13" id="KW-1185">Reference proteome</keyword>
<feature type="transmembrane region" description="Helical" evidence="11">
    <location>
        <begin position="544"/>
        <end position="562"/>
    </location>
</feature>
<dbReference type="PANTHER" id="PTHR13301">
    <property type="entry name" value="X-BOX TRANSCRIPTION FACTOR-RELATED"/>
    <property type="match status" value="1"/>
</dbReference>
<feature type="binding site" evidence="10">
    <location>
        <position position="231"/>
    </location>
    <ligand>
        <name>Mn(2+)</name>
        <dbReference type="ChEBI" id="CHEBI:29035"/>
    </ligand>
</feature>
<organism evidence="12 13">
    <name type="scientific">Populus deltoides</name>
    <name type="common">Eastern poplar</name>
    <name type="synonym">Eastern cottonwood</name>
    <dbReference type="NCBI Taxonomy" id="3696"/>
    <lineage>
        <taxon>Eukaryota</taxon>
        <taxon>Viridiplantae</taxon>
        <taxon>Streptophyta</taxon>
        <taxon>Embryophyta</taxon>
        <taxon>Tracheophyta</taxon>
        <taxon>Spermatophyta</taxon>
        <taxon>Magnoliopsida</taxon>
        <taxon>eudicotyledons</taxon>
        <taxon>Gunneridae</taxon>
        <taxon>Pentapetalae</taxon>
        <taxon>rosids</taxon>
        <taxon>fabids</taxon>
        <taxon>Malpighiales</taxon>
        <taxon>Salicaceae</taxon>
        <taxon>Saliceae</taxon>
        <taxon>Populus</taxon>
    </lineage>
</organism>
<dbReference type="Proteomes" id="UP000807159">
    <property type="component" value="Chromosome 14"/>
</dbReference>
<gene>
    <name evidence="12" type="ORF">H0E87_024941</name>
</gene>
<dbReference type="GO" id="GO:0016760">
    <property type="term" value="F:cellulose synthase (UDP-forming) activity"/>
    <property type="evidence" value="ECO:0007669"/>
    <property type="project" value="InterPro"/>
</dbReference>
<evidence type="ECO:0000256" key="9">
    <source>
        <dbReference type="PIRSR" id="PIRSR605150-2"/>
    </source>
</evidence>
<proteinExistence type="predicted"/>
<dbReference type="Pfam" id="PF03552">
    <property type="entry name" value="Cellulose_synt"/>
    <property type="match status" value="2"/>
</dbReference>
<accession>A0A8T2X8G7</accession>
<feature type="active site" evidence="8">
    <location>
        <position position="70"/>
    </location>
</feature>
<dbReference type="GO" id="GO:0071555">
    <property type="term" value="P:cell wall organization"/>
    <property type="evidence" value="ECO:0007669"/>
    <property type="project" value="UniProtKB-KW"/>
</dbReference>
<feature type="transmembrane region" description="Helical" evidence="11">
    <location>
        <begin position="594"/>
        <end position="616"/>
    </location>
</feature>
<feature type="binding site" evidence="9">
    <location>
        <position position="70"/>
    </location>
    <ligand>
        <name>UDP-alpha-D-glucose</name>
        <dbReference type="ChEBI" id="CHEBI:58885"/>
    </ligand>
</feature>
<dbReference type="GO" id="GO:0012505">
    <property type="term" value="C:endomembrane system"/>
    <property type="evidence" value="ECO:0007669"/>
    <property type="project" value="UniProtKB-SubCell"/>
</dbReference>